<sequence length="149" mass="17854">MTKQEFNEALKALNLTKKEFCEKLRVNYTSLVSSWFRVVPIPQYAISWLELYKTAQKYEQVAEIFKKEFIFKGQESTSFTRKEFEARLQELKLTRIEFCKKVGMNENSILANWDRQSPIPLWVEAWLNTYENTENFKKLEILFEGFIKT</sequence>
<dbReference type="OrthoDB" id="5325244at2"/>
<comment type="caution">
    <text evidence="1">The sequence shown here is derived from an EMBL/GenBank/DDBJ whole genome shotgun (WGS) entry which is preliminary data.</text>
</comment>
<protein>
    <submittedName>
        <fullName evidence="1">Uncharacterized protein</fullName>
    </submittedName>
</protein>
<dbReference type="GeneID" id="82535025"/>
<evidence type="ECO:0000313" key="1">
    <source>
        <dbReference type="EMBL" id="RDU64557.1"/>
    </source>
</evidence>
<gene>
    <name evidence="1" type="ORF">CQA43_01815</name>
</gene>
<evidence type="ECO:0000313" key="2">
    <source>
        <dbReference type="Proteomes" id="UP000256650"/>
    </source>
</evidence>
<dbReference type="AlphaFoldDB" id="A0A3D8IH01"/>
<dbReference type="RefSeq" id="WP_115550892.1">
    <property type="nucleotide sequence ID" value="NZ_CAPHNE010000121.1"/>
</dbReference>
<dbReference type="EMBL" id="NXLS01000001">
    <property type="protein sequence ID" value="RDU64557.1"/>
    <property type="molecule type" value="Genomic_DNA"/>
</dbReference>
<accession>A0A3D8IH01</accession>
<organism evidence="1 2">
    <name type="scientific">Helicobacter ganmani</name>
    <dbReference type="NCBI Taxonomy" id="60246"/>
    <lineage>
        <taxon>Bacteria</taxon>
        <taxon>Pseudomonadati</taxon>
        <taxon>Campylobacterota</taxon>
        <taxon>Epsilonproteobacteria</taxon>
        <taxon>Campylobacterales</taxon>
        <taxon>Helicobacteraceae</taxon>
        <taxon>Helicobacter</taxon>
    </lineage>
</organism>
<keyword evidence="2" id="KW-1185">Reference proteome</keyword>
<proteinExistence type="predicted"/>
<reference evidence="1 2" key="1">
    <citation type="submission" date="2018-04" db="EMBL/GenBank/DDBJ databases">
        <title>Novel Campyloabacter and Helicobacter Species and Strains.</title>
        <authorList>
            <person name="Mannion A.J."/>
            <person name="Shen Z."/>
            <person name="Fox J.G."/>
        </authorList>
    </citation>
    <scope>NUCLEOTIDE SEQUENCE [LARGE SCALE GENOMIC DNA]</scope>
    <source>
        <strain evidence="1 2">MIT 99-5101</strain>
    </source>
</reference>
<name>A0A3D8IH01_9HELI</name>
<dbReference type="Proteomes" id="UP000256650">
    <property type="component" value="Unassembled WGS sequence"/>
</dbReference>